<evidence type="ECO:0000256" key="10">
    <source>
        <dbReference type="SAM" id="MobiDB-lite"/>
    </source>
</evidence>
<evidence type="ECO:0000256" key="1">
    <source>
        <dbReference type="ARBA" id="ARBA00004604"/>
    </source>
</evidence>
<keyword evidence="4" id="KW-0698">rRNA processing</keyword>
<dbReference type="InterPro" id="IPR034353">
    <property type="entry name" value="ABT1/ESF2_RRM"/>
</dbReference>
<sequence>MCVINDDSIFDDAIGSAADLQSTPRISIAYHCSYTQFRLLTMAPEKRNKFLDADESEDDLDQGYDSEAEDLRKGGRSAKRRKVDSDEEDDFSDEEREVPTAAAEDDEADDNDDDEVADASTSKKPTTKSPTDLLPDVTRPLTNKNLVQSEEAVKKSGVVYISRIPPFMKPQKLRSLLEPYGKINRIFLAPEDPAAHARRVKAGGNKKKSYTEGWVEFVRKRDAKAVCELLNARTIGGKKGSYYHDDIWTLKYLKGFKWRHLTEQIAAENAERTSRMRAEIGKASRENKEFVRNVERARVLDGIAATRAKRGKQQEKQGGSGAAEAAEASAGGGGEGEKKRRTVFKQIPLAERKSGEAAAAGKPAGVVARVLGKIF</sequence>
<name>A0AAD8ZY21_9PEZI</name>
<dbReference type="GO" id="GO:0003723">
    <property type="term" value="F:RNA binding"/>
    <property type="evidence" value="ECO:0007669"/>
    <property type="project" value="UniProtKB-UniRule"/>
</dbReference>
<dbReference type="Proteomes" id="UP001243330">
    <property type="component" value="Unassembled WGS sequence"/>
</dbReference>
<evidence type="ECO:0000256" key="7">
    <source>
        <dbReference type="ARBA" id="ARBA00025024"/>
    </source>
</evidence>
<protein>
    <recommendedName>
        <fullName evidence="8">18S rRNA factor 2</fullName>
    </recommendedName>
</protein>
<dbReference type="FunFam" id="3.30.70.330:FF:001147">
    <property type="entry name" value="Pre-rRNA-processing protein esf-2"/>
    <property type="match status" value="1"/>
</dbReference>
<feature type="compositionally biased region" description="Acidic residues" evidence="10">
    <location>
        <begin position="53"/>
        <end position="68"/>
    </location>
</feature>
<dbReference type="PANTHER" id="PTHR12311">
    <property type="entry name" value="ACTIVATOR OF BASAL TRANSCRIPTION 1"/>
    <property type="match status" value="1"/>
</dbReference>
<dbReference type="GO" id="GO:0000472">
    <property type="term" value="P:endonucleolytic cleavage to generate mature 5'-end of SSU-rRNA from (SSU-rRNA, 5.8S rRNA, LSU-rRNA)"/>
    <property type="evidence" value="ECO:0007669"/>
    <property type="project" value="TreeGrafter"/>
</dbReference>
<gene>
    <name evidence="12" type="ORF">CCHR01_19742</name>
</gene>
<keyword evidence="13" id="KW-1185">Reference proteome</keyword>
<evidence type="ECO:0000259" key="11">
    <source>
        <dbReference type="PROSITE" id="PS50102"/>
    </source>
</evidence>
<evidence type="ECO:0000256" key="6">
    <source>
        <dbReference type="ARBA" id="ARBA00023242"/>
    </source>
</evidence>
<evidence type="ECO:0000256" key="8">
    <source>
        <dbReference type="ARBA" id="ARBA00032634"/>
    </source>
</evidence>
<organism evidence="12 13">
    <name type="scientific">Colletotrichum chrysophilum</name>
    <dbReference type="NCBI Taxonomy" id="1836956"/>
    <lineage>
        <taxon>Eukaryota</taxon>
        <taxon>Fungi</taxon>
        <taxon>Dikarya</taxon>
        <taxon>Ascomycota</taxon>
        <taxon>Pezizomycotina</taxon>
        <taxon>Sordariomycetes</taxon>
        <taxon>Hypocreomycetidae</taxon>
        <taxon>Glomerellales</taxon>
        <taxon>Glomerellaceae</taxon>
        <taxon>Colletotrichum</taxon>
        <taxon>Colletotrichum gloeosporioides species complex</taxon>
    </lineage>
</organism>
<evidence type="ECO:0000256" key="3">
    <source>
        <dbReference type="ARBA" id="ARBA00022517"/>
    </source>
</evidence>
<accession>A0AAD8ZY21</accession>
<keyword evidence="6" id="KW-0539">Nucleus</keyword>
<reference evidence="12" key="1">
    <citation type="submission" date="2023-01" db="EMBL/GenBank/DDBJ databases">
        <title>Colletotrichum chrysophilum M932 genome sequence.</title>
        <authorList>
            <person name="Baroncelli R."/>
        </authorList>
    </citation>
    <scope>NUCLEOTIDE SEQUENCE</scope>
    <source>
        <strain evidence="12">M932</strain>
    </source>
</reference>
<comment type="function">
    <text evidence="7">Involved in the small subunit (SSU) processome assembly and function, and in the 18S rRNA synthesis. Required for the early cleavages at sites A0, A1 and A2.</text>
</comment>
<dbReference type="SUPFAM" id="SSF54928">
    <property type="entry name" value="RNA-binding domain, RBD"/>
    <property type="match status" value="1"/>
</dbReference>
<dbReference type="EMBL" id="JAQOWY010001088">
    <property type="protein sequence ID" value="KAK1837635.1"/>
    <property type="molecule type" value="Genomic_DNA"/>
</dbReference>
<dbReference type="InterPro" id="IPR035979">
    <property type="entry name" value="RBD_domain_sf"/>
</dbReference>
<keyword evidence="5 9" id="KW-0694">RNA-binding</keyword>
<dbReference type="GO" id="GO:0000447">
    <property type="term" value="P:endonucleolytic cleavage in ITS1 to separate SSU-rRNA from 5.8S rRNA and LSU-rRNA from tricistronic rRNA transcript (SSU-rRNA, 5.8S rRNA, LSU-rRNA)"/>
    <property type="evidence" value="ECO:0007669"/>
    <property type="project" value="TreeGrafter"/>
</dbReference>
<evidence type="ECO:0000313" key="13">
    <source>
        <dbReference type="Proteomes" id="UP001243330"/>
    </source>
</evidence>
<comment type="similarity">
    <text evidence="2">Belongs to the ESF2/ABP1 family.</text>
</comment>
<evidence type="ECO:0000256" key="9">
    <source>
        <dbReference type="PROSITE-ProRule" id="PRU00176"/>
    </source>
</evidence>
<dbReference type="CDD" id="cd12263">
    <property type="entry name" value="RRM_ABT1_like"/>
    <property type="match status" value="1"/>
</dbReference>
<dbReference type="AlphaFoldDB" id="A0AAD8ZY21"/>
<evidence type="ECO:0000256" key="5">
    <source>
        <dbReference type="ARBA" id="ARBA00022884"/>
    </source>
</evidence>
<dbReference type="Gene3D" id="3.30.70.330">
    <property type="match status" value="1"/>
</dbReference>
<dbReference type="InterPro" id="IPR000504">
    <property type="entry name" value="RRM_dom"/>
</dbReference>
<dbReference type="GO" id="GO:0000480">
    <property type="term" value="P:endonucleolytic cleavage in 5'-ETS of tricistronic rRNA transcript (SSU-rRNA, 5.8S rRNA, LSU-rRNA)"/>
    <property type="evidence" value="ECO:0007669"/>
    <property type="project" value="TreeGrafter"/>
</dbReference>
<evidence type="ECO:0000256" key="2">
    <source>
        <dbReference type="ARBA" id="ARBA00005819"/>
    </source>
</evidence>
<dbReference type="InterPro" id="IPR012677">
    <property type="entry name" value="Nucleotide-bd_a/b_plait_sf"/>
</dbReference>
<evidence type="ECO:0000256" key="4">
    <source>
        <dbReference type="ARBA" id="ARBA00022552"/>
    </source>
</evidence>
<dbReference type="GO" id="GO:0005730">
    <property type="term" value="C:nucleolus"/>
    <property type="evidence" value="ECO:0007669"/>
    <property type="project" value="UniProtKB-SubCell"/>
</dbReference>
<feature type="compositionally biased region" description="Acidic residues" evidence="10">
    <location>
        <begin position="85"/>
        <end position="96"/>
    </location>
</feature>
<dbReference type="GO" id="GO:0034462">
    <property type="term" value="P:small-subunit processome assembly"/>
    <property type="evidence" value="ECO:0007669"/>
    <property type="project" value="TreeGrafter"/>
</dbReference>
<keyword evidence="3" id="KW-0690">Ribosome biogenesis</keyword>
<dbReference type="Pfam" id="PF00076">
    <property type="entry name" value="RRM_1"/>
    <property type="match status" value="1"/>
</dbReference>
<dbReference type="PANTHER" id="PTHR12311:SF7">
    <property type="entry name" value="ACTIVATOR OF BASAL TRANSCRIPTION 1"/>
    <property type="match status" value="1"/>
</dbReference>
<dbReference type="SMART" id="SM00360">
    <property type="entry name" value="RRM"/>
    <property type="match status" value="1"/>
</dbReference>
<dbReference type="PROSITE" id="PS50102">
    <property type="entry name" value="RRM"/>
    <property type="match status" value="1"/>
</dbReference>
<feature type="region of interest" description="Disordered" evidence="10">
    <location>
        <begin position="305"/>
        <end position="363"/>
    </location>
</feature>
<comment type="caution">
    <text evidence="12">The sequence shown here is derived from an EMBL/GenBank/DDBJ whole genome shotgun (WGS) entry which is preliminary data.</text>
</comment>
<proteinExistence type="inferred from homology"/>
<feature type="region of interest" description="Disordered" evidence="10">
    <location>
        <begin position="51"/>
        <end position="142"/>
    </location>
</feature>
<feature type="domain" description="RRM" evidence="11">
    <location>
        <begin position="157"/>
        <end position="239"/>
    </location>
</feature>
<evidence type="ECO:0000313" key="12">
    <source>
        <dbReference type="EMBL" id="KAK1837635.1"/>
    </source>
</evidence>
<feature type="compositionally biased region" description="Acidic residues" evidence="10">
    <location>
        <begin position="103"/>
        <end position="117"/>
    </location>
</feature>
<feature type="compositionally biased region" description="Low complexity" evidence="10">
    <location>
        <begin position="118"/>
        <end position="136"/>
    </location>
</feature>
<dbReference type="InterPro" id="IPR039119">
    <property type="entry name" value="ABT1/Esf2"/>
</dbReference>
<comment type="subcellular location">
    <subcellularLocation>
        <location evidence="1">Nucleus</location>
        <location evidence="1">Nucleolus</location>
    </subcellularLocation>
</comment>